<dbReference type="Proteomes" id="UP000249417">
    <property type="component" value="Unassembled WGS sequence"/>
</dbReference>
<evidence type="ECO:0000256" key="2">
    <source>
        <dbReference type="ARBA" id="ARBA00016013"/>
    </source>
</evidence>
<dbReference type="Gene3D" id="2.30.30.910">
    <property type="match status" value="1"/>
</dbReference>
<protein>
    <recommendedName>
        <fullName evidence="2 5">Basal-body rod modification protein FlgD</fullName>
    </recommendedName>
</protein>
<dbReference type="EMBL" id="QFQB01000005">
    <property type="protein sequence ID" value="PZQ48479.1"/>
    <property type="molecule type" value="Genomic_DNA"/>
</dbReference>
<organism evidence="7 8">
    <name type="scientific">Micavibrio aeruginosavorus</name>
    <dbReference type="NCBI Taxonomy" id="349221"/>
    <lineage>
        <taxon>Bacteria</taxon>
        <taxon>Pseudomonadati</taxon>
        <taxon>Bdellovibrionota</taxon>
        <taxon>Bdellovibrionia</taxon>
        <taxon>Bdellovibrionales</taxon>
        <taxon>Pseudobdellovibrionaceae</taxon>
        <taxon>Micavibrio</taxon>
    </lineage>
</organism>
<evidence type="ECO:0000256" key="5">
    <source>
        <dbReference type="RuleBase" id="RU362076"/>
    </source>
</evidence>
<comment type="function">
    <text evidence="4 5">Required for flagellar hook formation. May act as a scaffolding protein.</text>
</comment>
<keyword evidence="7" id="KW-0969">Cilium</keyword>
<evidence type="ECO:0000256" key="4">
    <source>
        <dbReference type="ARBA" id="ARBA00024746"/>
    </source>
</evidence>
<feature type="domain" description="FlgD/Vpr Ig-like" evidence="6">
    <location>
        <begin position="104"/>
        <end position="176"/>
    </location>
</feature>
<dbReference type="GO" id="GO:0044781">
    <property type="term" value="P:bacterial-type flagellum organization"/>
    <property type="evidence" value="ECO:0007669"/>
    <property type="project" value="UniProtKB-UniRule"/>
</dbReference>
<comment type="similarity">
    <text evidence="1 5">Belongs to the FlgD family.</text>
</comment>
<accession>A0A2W5N840</accession>
<name>A0A2W5N840_9BACT</name>
<dbReference type="InterPro" id="IPR025965">
    <property type="entry name" value="FlgD/Vpr_Ig-like"/>
</dbReference>
<reference evidence="7 8" key="1">
    <citation type="submission" date="2017-08" db="EMBL/GenBank/DDBJ databases">
        <title>Infants hospitalized years apart are colonized by the same room-sourced microbial strains.</title>
        <authorList>
            <person name="Brooks B."/>
            <person name="Olm M.R."/>
            <person name="Firek B.A."/>
            <person name="Baker R."/>
            <person name="Thomas B.C."/>
            <person name="Morowitz M.J."/>
            <person name="Banfield J.F."/>
        </authorList>
    </citation>
    <scope>NUCLEOTIDE SEQUENCE [LARGE SCALE GENOMIC DNA]</scope>
    <source>
        <strain evidence="7">S2_005_002_R2_29</strain>
    </source>
</reference>
<evidence type="ECO:0000259" key="6">
    <source>
        <dbReference type="Pfam" id="PF13860"/>
    </source>
</evidence>
<evidence type="ECO:0000256" key="3">
    <source>
        <dbReference type="ARBA" id="ARBA00022795"/>
    </source>
</evidence>
<keyword evidence="3 5" id="KW-1005">Bacterial flagellum biogenesis</keyword>
<dbReference type="AlphaFoldDB" id="A0A2W5N840"/>
<keyword evidence="7" id="KW-0282">Flagellum</keyword>
<sequence>MATVDTVTTTGVASSAANTTNAQAQLSEDFSQFLTLLTTQLQNQDPLSPMDSTEFTNQLVQFSQVEQQINSNAKLDNLVALQLSSISTVALGYVGMDISYVSSDMNFDGTNPVEINFALGSEAVTSKINIYDEEGELVYSKDAPKNVGTNSYTWNGTDSNGNALPAGTYTVKIDALDKAGTAIDNSTVVSGHVKGIETQNGVVYVLVGDRAVPLASIVNATTPEQTAAETDTTTDATT</sequence>
<evidence type="ECO:0000256" key="1">
    <source>
        <dbReference type="ARBA" id="ARBA00010577"/>
    </source>
</evidence>
<proteinExistence type="inferred from homology"/>
<evidence type="ECO:0000313" key="7">
    <source>
        <dbReference type="EMBL" id="PZQ48479.1"/>
    </source>
</evidence>
<dbReference type="Gene3D" id="2.60.40.4070">
    <property type="match status" value="1"/>
</dbReference>
<dbReference type="Pfam" id="PF13860">
    <property type="entry name" value="FlgD_ig"/>
    <property type="match status" value="1"/>
</dbReference>
<dbReference type="InterPro" id="IPR005648">
    <property type="entry name" value="FlgD"/>
</dbReference>
<gene>
    <name evidence="7" type="ORF">DI551_01640</name>
</gene>
<evidence type="ECO:0000313" key="8">
    <source>
        <dbReference type="Proteomes" id="UP000249417"/>
    </source>
</evidence>
<keyword evidence="7" id="KW-0966">Cell projection</keyword>
<comment type="caution">
    <text evidence="7">The sequence shown here is derived from an EMBL/GenBank/DDBJ whole genome shotgun (WGS) entry which is preliminary data.</text>
</comment>
<dbReference type="Pfam" id="PF03963">
    <property type="entry name" value="FlgD"/>
    <property type="match status" value="1"/>
</dbReference>